<comment type="caution">
    <text evidence="2">The sequence shown here is derived from an EMBL/GenBank/DDBJ whole genome shotgun (WGS) entry which is preliminary data.</text>
</comment>
<evidence type="ECO:0000256" key="1">
    <source>
        <dbReference type="SAM" id="MobiDB-lite"/>
    </source>
</evidence>
<gene>
    <name evidence="2" type="ORF">NHX12_009296</name>
</gene>
<sequence>MRPRSPREIRTTRRDVGCRGNGVWCLARTETDSGPQAVQRSEGSWRRRRRRRRRRRTAGRRKELKRKGVEVVTMTFCGPIRTRPSEHHHSVLLLIGQLVTPHPPSIRPVSEEPGLCQRSQAWVRGARPGSEEPGLGQRSQACEEEPGV</sequence>
<accession>A0A9Q0DN46</accession>
<dbReference type="Proteomes" id="UP001148018">
    <property type="component" value="Unassembled WGS sequence"/>
</dbReference>
<name>A0A9Q0DN46_9TELE</name>
<feature type="region of interest" description="Disordered" evidence="1">
    <location>
        <begin position="30"/>
        <end position="65"/>
    </location>
</feature>
<evidence type="ECO:0000313" key="2">
    <source>
        <dbReference type="EMBL" id="KAJ3591351.1"/>
    </source>
</evidence>
<evidence type="ECO:0000313" key="3">
    <source>
        <dbReference type="Proteomes" id="UP001148018"/>
    </source>
</evidence>
<dbReference type="EMBL" id="JANIIK010000114">
    <property type="protein sequence ID" value="KAJ3591351.1"/>
    <property type="molecule type" value="Genomic_DNA"/>
</dbReference>
<organism evidence="2 3">
    <name type="scientific">Muraenolepis orangiensis</name>
    <name type="common">Patagonian moray cod</name>
    <dbReference type="NCBI Taxonomy" id="630683"/>
    <lineage>
        <taxon>Eukaryota</taxon>
        <taxon>Metazoa</taxon>
        <taxon>Chordata</taxon>
        <taxon>Craniata</taxon>
        <taxon>Vertebrata</taxon>
        <taxon>Euteleostomi</taxon>
        <taxon>Actinopterygii</taxon>
        <taxon>Neopterygii</taxon>
        <taxon>Teleostei</taxon>
        <taxon>Neoteleostei</taxon>
        <taxon>Acanthomorphata</taxon>
        <taxon>Zeiogadaria</taxon>
        <taxon>Gadariae</taxon>
        <taxon>Gadiformes</taxon>
        <taxon>Muraenolepidoidei</taxon>
        <taxon>Muraenolepididae</taxon>
        <taxon>Muraenolepis</taxon>
    </lineage>
</organism>
<dbReference type="AlphaFoldDB" id="A0A9Q0DN46"/>
<protein>
    <submittedName>
        <fullName evidence="2">Uncharacterized protein</fullName>
    </submittedName>
</protein>
<feature type="compositionally biased region" description="Basic residues" evidence="1">
    <location>
        <begin position="46"/>
        <end position="65"/>
    </location>
</feature>
<reference evidence="2" key="1">
    <citation type="submission" date="2022-07" db="EMBL/GenBank/DDBJ databases">
        <title>Chromosome-level genome of Muraenolepis orangiensis.</title>
        <authorList>
            <person name="Kim J."/>
        </authorList>
    </citation>
    <scope>NUCLEOTIDE SEQUENCE</scope>
    <source>
        <strain evidence="2">KU_S4_2022</strain>
        <tissue evidence="2">Muscle</tissue>
    </source>
</reference>
<proteinExistence type="predicted"/>
<keyword evidence="3" id="KW-1185">Reference proteome</keyword>
<feature type="compositionally biased region" description="Polar residues" evidence="1">
    <location>
        <begin position="32"/>
        <end position="42"/>
    </location>
</feature>
<feature type="region of interest" description="Disordered" evidence="1">
    <location>
        <begin position="124"/>
        <end position="148"/>
    </location>
</feature>